<dbReference type="InterPro" id="IPR016135">
    <property type="entry name" value="UBQ-conjugating_enzyme/RWD"/>
</dbReference>
<evidence type="ECO:0000256" key="5">
    <source>
        <dbReference type="ARBA" id="ARBA00022840"/>
    </source>
</evidence>
<feature type="domain" description="UBC core" evidence="7">
    <location>
        <begin position="218"/>
        <end position="378"/>
    </location>
</feature>
<dbReference type="PANTHER" id="PTHR46116">
    <property type="entry name" value="(E3-INDEPENDENT) E2 UBIQUITIN-CONJUGATING ENZYME"/>
    <property type="match status" value="1"/>
</dbReference>
<dbReference type="GO" id="GO:0005524">
    <property type="term" value="F:ATP binding"/>
    <property type="evidence" value="ECO:0007669"/>
    <property type="project" value="UniProtKB-KW"/>
</dbReference>
<evidence type="ECO:0000259" key="7">
    <source>
        <dbReference type="PROSITE" id="PS50127"/>
    </source>
</evidence>
<keyword evidence="2" id="KW-0808">Transferase</keyword>
<evidence type="ECO:0000256" key="3">
    <source>
        <dbReference type="ARBA" id="ARBA00022741"/>
    </source>
</evidence>
<dbReference type="FunFam" id="3.10.110.10:FF:000028">
    <property type="entry name" value="Probable ubiquitin-conjugating enzyme E2 23"/>
    <property type="match status" value="1"/>
</dbReference>
<keyword evidence="4" id="KW-0833">Ubl conjugation pathway</keyword>
<dbReference type="PROSITE" id="PS50127">
    <property type="entry name" value="UBC_2"/>
    <property type="match status" value="1"/>
</dbReference>
<evidence type="ECO:0000313" key="9">
    <source>
        <dbReference type="Proteomes" id="UP000325577"/>
    </source>
</evidence>
<dbReference type="GO" id="GO:0061631">
    <property type="term" value="F:ubiquitin conjugating enzyme activity"/>
    <property type="evidence" value="ECO:0007669"/>
    <property type="project" value="UniProtKB-EC"/>
</dbReference>
<feature type="compositionally biased region" description="Acidic residues" evidence="6">
    <location>
        <begin position="65"/>
        <end position="88"/>
    </location>
</feature>
<keyword evidence="9" id="KW-1185">Reference proteome</keyword>
<evidence type="ECO:0000256" key="1">
    <source>
        <dbReference type="ARBA" id="ARBA00012486"/>
    </source>
</evidence>
<dbReference type="Pfam" id="PF00179">
    <property type="entry name" value="UQ_con"/>
    <property type="match status" value="1"/>
</dbReference>
<dbReference type="Gene3D" id="3.10.110.10">
    <property type="entry name" value="Ubiquitin Conjugating Enzyme"/>
    <property type="match status" value="1"/>
</dbReference>
<organism evidence="8 9">
    <name type="scientific">Nyssa sinensis</name>
    <dbReference type="NCBI Taxonomy" id="561372"/>
    <lineage>
        <taxon>Eukaryota</taxon>
        <taxon>Viridiplantae</taxon>
        <taxon>Streptophyta</taxon>
        <taxon>Embryophyta</taxon>
        <taxon>Tracheophyta</taxon>
        <taxon>Spermatophyta</taxon>
        <taxon>Magnoliopsida</taxon>
        <taxon>eudicotyledons</taxon>
        <taxon>Gunneridae</taxon>
        <taxon>Pentapetalae</taxon>
        <taxon>asterids</taxon>
        <taxon>Cornales</taxon>
        <taxon>Nyssaceae</taxon>
        <taxon>Nyssa</taxon>
    </lineage>
</organism>
<evidence type="ECO:0000256" key="2">
    <source>
        <dbReference type="ARBA" id="ARBA00022679"/>
    </source>
</evidence>
<gene>
    <name evidence="8" type="ORF">F0562_010822</name>
</gene>
<feature type="region of interest" description="Disordered" evidence="6">
    <location>
        <begin position="28"/>
        <end position="88"/>
    </location>
</feature>
<keyword evidence="5" id="KW-0067">ATP-binding</keyword>
<dbReference type="CDD" id="cd23837">
    <property type="entry name" value="UBCc_UBE2O"/>
    <property type="match status" value="1"/>
</dbReference>
<dbReference type="InterPro" id="IPR000608">
    <property type="entry name" value="UBC"/>
</dbReference>
<accession>A0A5J5A510</accession>
<proteinExistence type="predicted"/>
<feature type="compositionally biased region" description="Low complexity" evidence="6">
    <location>
        <begin position="41"/>
        <end position="58"/>
    </location>
</feature>
<keyword evidence="3" id="KW-0547">Nucleotide-binding</keyword>
<dbReference type="EMBL" id="CM018047">
    <property type="protein sequence ID" value="KAA8524387.1"/>
    <property type="molecule type" value="Genomic_DNA"/>
</dbReference>
<dbReference type="OrthoDB" id="47801at2759"/>
<evidence type="ECO:0000313" key="8">
    <source>
        <dbReference type="EMBL" id="KAA8524387.1"/>
    </source>
</evidence>
<evidence type="ECO:0000256" key="4">
    <source>
        <dbReference type="ARBA" id="ARBA00022786"/>
    </source>
</evidence>
<sequence length="504" mass="56265">MDIEIDGFASEQTQASISKKLKHNAEDLAKDLGNPTNVAGSTSASLNSDNLNSSNSDLSYHDDNDVVDEGDEDSDYDDNDDYMDDDDDDEYLNMQSQFDNVDLPPGVEASVAWLKDPAPSAKFSAAARTTAQTDAVGLSAGVGMSTSLVPDIANSKNKAAAASSSTVFAALTSDGKEEEKEDDFMKKFELFKQFDTVDHFSDHHFNNTGFSGQQPPKNLTKKIQEEWRILEKDLPDTIYVRVCEARMDLLRAVIVGPAGTPYHDGLFVFDVCFPPTYPDIPPMVYYYSGGLRLNPNLYDCGKVCLSLLNTWTGKKNEMWMPKTSTILQVLVSIQALILNAKPFFNEPGYETQYVGPEGERRSKAYNEDVFILSLKTMIYTLRRPPQHFEDFVTGHFRVRAYDILSACKAYTEGAIVGSTVEERVQIANGVEKSSSNEFKQAVARMMNGIVSSFIKNGSKDCEQFPSYRLIHQPVRSNINKHGKADVETDERQFRPFTCLLLFHF</sequence>
<dbReference type="PANTHER" id="PTHR46116:SF18">
    <property type="entry name" value="UBIQUITIN-CONJUGATING ENZYME E2 38 ISOFORM X1"/>
    <property type="match status" value="1"/>
</dbReference>
<dbReference type="Proteomes" id="UP000325577">
    <property type="component" value="Linkage Group LG4"/>
</dbReference>
<dbReference type="EC" id="2.3.2.23" evidence="1"/>
<dbReference type="SMART" id="SM00212">
    <property type="entry name" value="UBCc"/>
    <property type="match status" value="1"/>
</dbReference>
<evidence type="ECO:0000256" key="6">
    <source>
        <dbReference type="SAM" id="MobiDB-lite"/>
    </source>
</evidence>
<protein>
    <recommendedName>
        <fullName evidence="1">E2 ubiquitin-conjugating enzyme</fullName>
        <ecNumber evidence="1">2.3.2.23</ecNumber>
    </recommendedName>
</protein>
<dbReference type="SUPFAM" id="SSF54495">
    <property type="entry name" value="UBC-like"/>
    <property type="match status" value="1"/>
</dbReference>
<reference evidence="8 9" key="1">
    <citation type="submission" date="2019-09" db="EMBL/GenBank/DDBJ databases">
        <title>A chromosome-level genome assembly of the Chinese tupelo Nyssa sinensis.</title>
        <authorList>
            <person name="Yang X."/>
            <person name="Kang M."/>
            <person name="Yang Y."/>
            <person name="Xiong H."/>
            <person name="Wang M."/>
            <person name="Zhang Z."/>
            <person name="Wang Z."/>
            <person name="Wu H."/>
            <person name="Ma T."/>
            <person name="Liu J."/>
            <person name="Xi Z."/>
        </authorList>
    </citation>
    <scope>NUCLEOTIDE SEQUENCE [LARGE SCALE GENOMIC DNA]</scope>
    <source>
        <strain evidence="8">J267</strain>
        <tissue evidence="8">Leaf</tissue>
    </source>
</reference>
<dbReference type="AlphaFoldDB" id="A0A5J5A510"/>
<name>A0A5J5A510_9ASTE</name>